<organism evidence="2 3">
    <name type="scientific">Rhizobium tropici</name>
    <dbReference type="NCBI Taxonomy" id="398"/>
    <lineage>
        <taxon>Bacteria</taxon>
        <taxon>Pseudomonadati</taxon>
        <taxon>Pseudomonadota</taxon>
        <taxon>Alphaproteobacteria</taxon>
        <taxon>Hyphomicrobiales</taxon>
        <taxon>Rhizobiaceae</taxon>
        <taxon>Rhizobium/Agrobacterium group</taxon>
        <taxon>Rhizobium</taxon>
    </lineage>
</organism>
<dbReference type="AlphaFoldDB" id="A0A329YKB2"/>
<evidence type="ECO:0000256" key="1">
    <source>
        <dbReference type="SAM" id="MobiDB-lite"/>
    </source>
</evidence>
<evidence type="ECO:0000313" key="3">
    <source>
        <dbReference type="Proteomes" id="UP000251205"/>
    </source>
</evidence>
<dbReference type="Proteomes" id="UP000251205">
    <property type="component" value="Unassembled WGS sequence"/>
</dbReference>
<gene>
    <name evidence="2" type="ORF">DQ393_06100</name>
</gene>
<dbReference type="GO" id="GO:0019068">
    <property type="term" value="P:virion assembly"/>
    <property type="evidence" value="ECO:0007669"/>
    <property type="project" value="InterPro"/>
</dbReference>
<comment type="caution">
    <text evidence="2">The sequence shown here is derived from an EMBL/GenBank/DDBJ whole genome shotgun (WGS) entry which is preliminary data.</text>
</comment>
<dbReference type="EMBL" id="QMKK01000022">
    <property type="protein sequence ID" value="RAX42412.1"/>
    <property type="molecule type" value="Genomic_DNA"/>
</dbReference>
<dbReference type="InterPro" id="IPR006429">
    <property type="entry name" value="Phage_lambda_portal"/>
</dbReference>
<reference evidence="2 3" key="1">
    <citation type="submission" date="2018-06" db="EMBL/GenBank/DDBJ databases">
        <title>Whole Genome Sequence of an efficient microsymbiont, Rhizobium tropici.</title>
        <authorList>
            <person name="Srinivasan R."/>
            <person name="Singh H.V."/>
            <person name="Srivastava R."/>
            <person name="Kumari B."/>
            <person name="Radhakrishna A."/>
        </authorList>
    </citation>
    <scope>NUCLEOTIDE SEQUENCE [LARGE SCALE GENOMIC DNA]</scope>
    <source>
        <strain evidence="2 3">IGFRI Rhizo-19</strain>
    </source>
</reference>
<feature type="region of interest" description="Disordered" evidence="1">
    <location>
        <begin position="517"/>
        <end position="543"/>
    </location>
</feature>
<dbReference type="GO" id="GO:0005198">
    <property type="term" value="F:structural molecule activity"/>
    <property type="evidence" value="ECO:0007669"/>
    <property type="project" value="InterPro"/>
</dbReference>
<evidence type="ECO:0000313" key="2">
    <source>
        <dbReference type="EMBL" id="RAX42412.1"/>
    </source>
</evidence>
<proteinExistence type="predicted"/>
<accession>A0A329YKB2</accession>
<name>A0A329YKB2_RHITR</name>
<sequence length="543" mass="60795">MANSQLIGSILAKTRKAFAFSLDTLAPPKAQGYLRDTRSGVIASRPAVLREHRDEIRRVWDRTAALAMDMIQNSGRLKGACDQIIADTVGTELTLNPQPDLTRLGYNDAERRDFITLVKTDWKQWAWNRRECDVRGKLTVPQQADVGIRYWIAFGESLPMVTHLSDADQARYGLSTSTKMLMVPPTRLVRDTQEALGLYQGVFHDENGRATAYRFRYRKNGMFVTEDKPAYDTFGQQLVEHIFDPMDATDVRGISLLAPTFRRYIQHEMLDDATLQTFILQTLYAVTLTSEAPSADAFEALEVLKDASPANASAFVDDFAQYLKARMDRALESRINVSADPTVSHLAPGEDLNFKKASTPGGEYLPFSDSLSRDTARAMGITFGGLTMNYTNATYSSVRMETSSLWPVVLRRRERIAAPHYQMAYENWLDEQIFTGSIPFKGGYEAFAANRDRVCWALWQGPAKPTADDQKSAKASSERIINGTTTLAHECAELGLDPDEVFEQRKLEHDRYIAAGLPSPFERGMPSDPVIQDEQPKSQGTSA</sequence>
<protein>
    <submittedName>
        <fullName evidence="2">Capsid protein</fullName>
    </submittedName>
</protein>
<dbReference type="OrthoDB" id="9770450at2"/>
<dbReference type="Pfam" id="PF05136">
    <property type="entry name" value="Phage_portal_2"/>
    <property type="match status" value="1"/>
</dbReference>